<dbReference type="SUPFAM" id="SSF69318">
    <property type="entry name" value="Integrin alpha N-terminal domain"/>
    <property type="match status" value="1"/>
</dbReference>
<feature type="domain" description="Insecticide toxin TcdB middle/N-terminal" evidence="5">
    <location>
        <begin position="646"/>
        <end position="815"/>
    </location>
</feature>
<dbReference type="Pfam" id="PF03534">
    <property type="entry name" value="SpvB"/>
    <property type="match status" value="1"/>
</dbReference>
<name>A0A3L8CRT2_9PSED</name>
<evidence type="ECO:0000256" key="1">
    <source>
        <dbReference type="ARBA" id="ARBA00004613"/>
    </source>
</evidence>
<dbReference type="Proteomes" id="UP000282140">
    <property type="component" value="Unassembled WGS sequence"/>
</dbReference>
<accession>A0A3L8CRT2</accession>
<keyword evidence="7" id="KW-1185">Reference proteome</keyword>
<protein>
    <submittedName>
        <fullName evidence="6">Toxin</fullName>
    </submittedName>
</protein>
<dbReference type="GO" id="GO:0005576">
    <property type="term" value="C:extracellular region"/>
    <property type="evidence" value="ECO:0007669"/>
    <property type="project" value="UniProtKB-SubCell"/>
</dbReference>
<evidence type="ECO:0000256" key="2">
    <source>
        <dbReference type="ARBA" id="ARBA00022525"/>
    </source>
</evidence>
<dbReference type="GO" id="GO:0005737">
    <property type="term" value="C:cytoplasm"/>
    <property type="evidence" value="ECO:0007669"/>
    <property type="project" value="InterPro"/>
</dbReference>
<gene>
    <name evidence="6" type="ORF">CS078_09405</name>
</gene>
<organism evidence="6 7">
    <name type="scientific">Pseudomonas prosekii</name>
    <dbReference type="NCBI Taxonomy" id="1148509"/>
    <lineage>
        <taxon>Bacteria</taxon>
        <taxon>Pseudomonadati</taxon>
        <taxon>Pseudomonadota</taxon>
        <taxon>Gammaproteobacteria</taxon>
        <taxon>Pseudomonadales</taxon>
        <taxon>Pseudomonadaceae</taxon>
        <taxon>Pseudomonas</taxon>
    </lineage>
</organism>
<dbReference type="Pfam" id="PF12256">
    <property type="entry name" value="TcdB_toxin_midN"/>
    <property type="match status" value="1"/>
</dbReference>
<evidence type="ECO:0000313" key="6">
    <source>
        <dbReference type="EMBL" id="RLU10663.1"/>
    </source>
</evidence>
<dbReference type="InterPro" id="IPR003284">
    <property type="entry name" value="Sal_SpvB"/>
</dbReference>
<dbReference type="Pfam" id="PF12255">
    <property type="entry name" value="TcdB_toxin_midC"/>
    <property type="match status" value="1"/>
</dbReference>
<reference evidence="6 7" key="1">
    <citation type="journal article" date="2018" name="Front. Microbiol.">
        <title>Discovery of Phloeophagus Beetles as a Source of Pseudomonas Strains That Produce Potentially New Bioactive Substances and Description of Pseudomonas bohemica sp. nov.</title>
        <authorList>
            <person name="Saati-Santamaria Z."/>
            <person name="Lopez-Mondejar R."/>
            <person name="Jimenez-Gomez A."/>
            <person name="Diez-Mendez A."/>
            <person name="Vetrovsky T."/>
            <person name="Igual J.M."/>
            <person name="Velazquez E."/>
            <person name="Kolarik M."/>
            <person name="Rivas R."/>
            <person name="Garcia-Fraile P."/>
        </authorList>
    </citation>
    <scope>NUCLEOTIDE SEQUENCE [LARGE SCALE GENOMIC DNA]</scope>
    <source>
        <strain evidence="6 7">A2-NA13</strain>
    </source>
</reference>
<dbReference type="EMBL" id="PEGB01000003">
    <property type="protein sequence ID" value="RLU10663.1"/>
    <property type="molecule type" value="Genomic_DNA"/>
</dbReference>
<feature type="domain" description="Insecticide toxin TcdB middle/C-terminal" evidence="4">
    <location>
        <begin position="864"/>
        <end position="1006"/>
    </location>
</feature>
<dbReference type="RefSeq" id="WP_121757238.1">
    <property type="nucleotide sequence ID" value="NZ_PEGB01000003.1"/>
</dbReference>
<evidence type="ECO:0000313" key="7">
    <source>
        <dbReference type="Proteomes" id="UP000282140"/>
    </source>
</evidence>
<dbReference type="InterPro" id="IPR022045">
    <property type="entry name" value="TcdB_toxin_mid/N"/>
</dbReference>
<comment type="caution">
    <text evidence="6">The sequence shown here is derived from an EMBL/GenBank/DDBJ whole genome shotgun (WGS) entry which is preliminary data.</text>
</comment>
<dbReference type="PRINTS" id="PR01341">
    <property type="entry name" value="SALSPVBPROT"/>
</dbReference>
<dbReference type="InterPro" id="IPR022044">
    <property type="entry name" value="TcdB_toxin_mid/C"/>
</dbReference>
<evidence type="ECO:0000259" key="4">
    <source>
        <dbReference type="Pfam" id="PF12255"/>
    </source>
</evidence>
<keyword evidence="3" id="KW-0843">Virulence</keyword>
<keyword evidence="2" id="KW-0964">Secreted</keyword>
<sequence>MEDQPSLSITTPSIARGASIAMVGKSGSVGLTGSASFQLPLPISPGRGFDPSLTLSYDSQSGNGPFGIGWGLDSSAISRQTSKGVPRYLDDDVMIGHDGRQWRAETDANGQIKSRPETHYRGVLIGPHTVVRYFPRVESGFELLEFWRSAANPQGFWLVHGTDGSLHLFGKNDASQVADPQTPQRVASWLLQESLSAHGEHICYEYKTEDPADTPGKPHDYRAQRYLHRVLYGNVTASSHLYGWTEQPTEPDWHFHLLFDYGERTLDREQQPVYGPDGLTPWLIRSDPFHTYGNGFEVGTRRLCHQVLMFHHFPAELGANPALVRRLLLEYRPTSLRYNQLLAAHYQAFDASGAVENSPPLEFDYAAFDLNTQPAAFFPFEHMPGLEDSQHYQSVDLFGEGLPGFLCRYDQSWYYREPLRGAAGVDEIIYGPWTELNSIPVGDRRKPVVQSLTDLTGDGRLDWVIAQPGMNGFHTLNPDRSWSGFIPFSAFPVEYFNTLAQMGDLCGDGLSSLALIGPKSVRLYANRREHGFAKGEDVPHTPTDDRLPLFSNSRGELVFLGNMLGSDMSELCRVRHNEIKCWPNLGNGRFGEGFVMSALPFTYQQFDAGRVRIADLDGCGAPALIYLQSAGFDIYFNHGGNGLEQTPVHVPWPEGVRYDNLTQVTFADLQGLGCASLILSVPHIKPQHWRYDFVSARPYLLSTSNNNMGCSTHVLYRSSAQEWLDEKQLLQASEVHAASYLPFPVQVVKEQSLLDEITDNRLVQALTYTQGYYDGFAREFRGFGLLCQTDSEARHESDDEGFTEPARVCTWFHTGRWMDMPRDGYFSGDSDARPLGDTLFCRYHANDAFDDPINPDEATTRDIASALAGSVLRVESYALNDARPYSVEAYRYKVRELRPIEQKPPHARLLPSLLERISYQYERLIDDPQCQHTITLAQDDFGLPVHTLTLNYARRKTALDQPPFDDADEQTWWRDAHDPAQQFYYLSETRAEFIHLAQEQQWRIGLPYRQRGNSWVLPKGRLPTGLAPEDIDYETLLEHHNDPAWNALRELTGQTVQRYLKTADRTLLGDGVAEFEALAAPREIAQMDKTALAAYNVLPPPFDIRAELTKVGYRTMPLFLDPDAAQDAEQNLWSAQYSFAEYGALAEFYKVRNYHDSESHGVTQATFDPYQLAVISLELPDGCTTRVEYDYHAMQPLRIIDANENIQEALYEPSGQPFAISFHGSENGAPAGFRPLGEYVRPDSLLPGPAIDNPPAALQNAASVLRKDLFSWMGELTATSHHCADWIAQGYVLPSLHIRASARARLARLKSWTAAEQTLIELIAAAPREPVHSVVLTADRYHDDPLQQIQIAKSCIDGFGRVLQTQQKVEPGMAYSANQHLELELIDGKPLEKLADPRWRISERVEYNNKGAATRVFRPYFCNTHGYIRDQSFHQFGYHDQQFYDALGRTGKLISAKGYESFTTVHPWYSASHDFNDTAPLEVPERHPR</sequence>
<evidence type="ECO:0000259" key="5">
    <source>
        <dbReference type="Pfam" id="PF12256"/>
    </source>
</evidence>
<dbReference type="InterPro" id="IPR028994">
    <property type="entry name" value="Integrin_alpha_N"/>
</dbReference>
<proteinExistence type="predicted"/>
<comment type="subcellular location">
    <subcellularLocation>
        <location evidence="1">Secreted</location>
    </subcellularLocation>
</comment>
<evidence type="ECO:0000256" key="3">
    <source>
        <dbReference type="ARBA" id="ARBA00023026"/>
    </source>
</evidence>